<organism evidence="1 2">
    <name type="scientific">Operophtera brumata</name>
    <name type="common">Winter moth</name>
    <name type="synonym">Phalaena brumata</name>
    <dbReference type="NCBI Taxonomy" id="104452"/>
    <lineage>
        <taxon>Eukaryota</taxon>
        <taxon>Metazoa</taxon>
        <taxon>Ecdysozoa</taxon>
        <taxon>Arthropoda</taxon>
        <taxon>Hexapoda</taxon>
        <taxon>Insecta</taxon>
        <taxon>Pterygota</taxon>
        <taxon>Neoptera</taxon>
        <taxon>Endopterygota</taxon>
        <taxon>Lepidoptera</taxon>
        <taxon>Glossata</taxon>
        <taxon>Ditrysia</taxon>
        <taxon>Geometroidea</taxon>
        <taxon>Geometridae</taxon>
        <taxon>Larentiinae</taxon>
        <taxon>Operophtera</taxon>
    </lineage>
</organism>
<keyword evidence="2" id="KW-1185">Reference proteome</keyword>
<protein>
    <submittedName>
        <fullName evidence="1">Serine hydrolase-like protein</fullName>
    </submittedName>
</protein>
<name>A0A0L7L269_OPEBR</name>
<reference evidence="1 2" key="1">
    <citation type="journal article" date="2015" name="Genome Biol. Evol.">
        <title>The genome of winter moth (Operophtera brumata) provides a genomic perspective on sexual dimorphism and phenology.</title>
        <authorList>
            <person name="Derks M.F."/>
            <person name="Smit S."/>
            <person name="Salis L."/>
            <person name="Schijlen E."/>
            <person name="Bossers A."/>
            <person name="Mateman C."/>
            <person name="Pijl A.S."/>
            <person name="de Ridder D."/>
            <person name="Groenen M.A."/>
            <person name="Visser M.E."/>
            <person name="Megens H.J."/>
        </authorList>
    </citation>
    <scope>NUCLEOTIDE SEQUENCE [LARGE SCALE GENOMIC DNA]</scope>
    <source>
        <strain evidence="1">WM2013NL</strain>
        <tissue evidence="1">Head and thorax</tissue>
    </source>
</reference>
<sequence length="73" mass="8203">MPRRLSHGGLNQKVFTSLKTPTLNIVSRESHKKGLYRNTAFLLDEAIYPAGNYRCRMVDGAHDVHITSPHDVA</sequence>
<dbReference type="GO" id="GO:0016787">
    <property type="term" value="F:hydrolase activity"/>
    <property type="evidence" value="ECO:0007669"/>
    <property type="project" value="UniProtKB-KW"/>
</dbReference>
<evidence type="ECO:0000313" key="2">
    <source>
        <dbReference type="Proteomes" id="UP000037510"/>
    </source>
</evidence>
<dbReference type="EMBL" id="JTDY01003416">
    <property type="protein sequence ID" value="KOB69593.1"/>
    <property type="molecule type" value="Genomic_DNA"/>
</dbReference>
<accession>A0A0L7L269</accession>
<proteinExistence type="predicted"/>
<dbReference type="AlphaFoldDB" id="A0A0L7L269"/>
<dbReference type="Proteomes" id="UP000037510">
    <property type="component" value="Unassembled WGS sequence"/>
</dbReference>
<evidence type="ECO:0000313" key="1">
    <source>
        <dbReference type="EMBL" id="KOB69593.1"/>
    </source>
</evidence>
<feature type="non-terminal residue" evidence="1">
    <location>
        <position position="73"/>
    </location>
</feature>
<gene>
    <name evidence="1" type="ORF">OBRU01_07976</name>
</gene>
<comment type="caution">
    <text evidence="1">The sequence shown here is derived from an EMBL/GenBank/DDBJ whole genome shotgun (WGS) entry which is preliminary data.</text>
</comment>
<keyword evidence="1" id="KW-0378">Hydrolase</keyword>